<proteinExistence type="predicted"/>
<dbReference type="AlphaFoldDB" id="A0AAD9WR05"/>
<organism evidence="2 3">
    <name type="scientific">Dipteronia dyeriana</name>
    <dbReference type="NCBI Taxonomy" id="168575"/>
    <lineage>
        <taxon>Eukaryota</taxon>
        <taxon>Viridiplantae</taxon>
        <taxon>Streptophyta</taxon>
        <taxon>Embryophyta</taxon>
        <taxon>Tracheophyta</taxon>
        <taxon>Spermatophyta</taxon>
        <taxon>Magnoliopsida</taxon>
        <taxon>eudicotyledons</taxon>
        <taxon>Gunneridae</taxon>
        <taxon>Pentapetalae</taxon>
        <taxon>rosids</taxon>
        <taxon>malvids</taxon>
        <taxon>Sapindales</taxon>
        <taxon>Sapindaceae</taxon>
        <taxon>Hippocastanoideae</taxon>
        <taxon>Acereae</taxon>
        <taxon>Dipteronia</taxon>
    </lineage>
</organism>
<dbReference type="Proteomes" id="UP001280121">
    <property type="component" value="Unassembled WGS sequence"/>
</dbReference>
<gene>
    <name evidence="2" type="ORF">Ddye_026945</name>
</gene>
<feature type="region of interest" description="Disordered" evidence="1">
    <location>
        <begin position="120"/>
        <end position="142"/>
    </location>
</feature>
<accession>A0AAD9WR05</accession>
<sequence length="142" mass="15973">MVAKTTDDTHLYGLPIVSKVASFGWKNRKISTSVSSSHVGNRGVTVNRNRGDYIQRGGLVRERSFVETVKGSQVFCFVCCRRGQIEIRLNSNSPVENQSKYSVHALMIAKENDYHPDMNIAKGTNSMKDSRKESVRSHLVNR</sequence>
<comment type="caution">
    <text evidence="2">The sequence shown here is derived from an EMBL/GenBank/DDBJ whole genome shotgun (WGS) entry which is preliminary data.</text>
</comment>
<reference evidence="2" key="1">
    <citation type="journal article" date="2023" name="Plant J.">
        <title>Genome sequences and population genomics provide insights into the demographic history, inbreeding, and mutation load of two 'living fossil' tree species of Dipteronia.</title>
        <authorList>
            <person name="Feng Y."/>
            <person name="Comes H.P."/>
            <person name="Chen J."/>
            <person name="Zhu S."/>
            <person name="Lu R."/>
            <person name="Zhang X."/>
            <person name="Li P."/>
            <person name="Qiu J."/>
            <person name="Olsen K.M."/>
            <person name="Qiu Y."/>
        </authorList>
    </citation>
    <scope>NUCLEOTIDE SEQUENCE</scope>
    <source>
        <strain evidence="2">KIB01</strain>
    </source>
</reference>
<evidence type="ECO:0000313" key="3">
    <source>
        <dbReference type="Proteomes" id="UP001280121"/>
    </source>
</evidence>
<protein>
    <submittedName>
        <fullName evidence="2">Uncharacterized protein</fullName>
    </submittedName>
</protein>
<keyword evidence="3" id="KW-1185">Reference proteome</keyword>
<name>A0AAD9WR05_9ROSI</name>
<evidence type="ECO:0000313" key="2">
    <source>
        <dbReference type="EMBL" id="KAK2639150.1"/>
    </source>
</evidence>
<evidence type="ECO:0000256" key="1">
    <source>
        <dbReference type="SAM" id="MobiDB-lite"/>
    </source>
</evidence>
<dbReference type="EMBL" id="JANJYI010000008">
    <property type="protein sequence ID" value="KAK2639150.1"/>
    <property type="molecule type" value="Genomic_DNA"/>
</dbReference>